<sequence>MAQFIRNLAEKALVLVNATVPYLKPQVTTFWNDVPNELVELVELVPPTPAEIPTAIQSLRKIVVLKRVASNGSQLRKLCQTQWPLRCGCASTLARSRANVGSWTTMSEDQS</sequence>
<reference evidence="1" key="1">
    <citation type="journal article" date="2021" name="Evol. Appl.">
        <title>The genome of the Pyrenean desman and the effects of bottlenecks and inbreeding on the genomic landscape of an endangered species.</title>
        <authorList>
            <person name="Escoda L."/>
            <person name="Castresana J."/>
        </authorList>
    </citation>
    <scope>NUCLEOTIDE SEQUENCE</scope>
    <source>
        <strain evidence="1">IBE-C5619</strain>
    </source>
</reference>
<keyword evidence="2" id="KW-1185">Reference proteome</keyword>
<dbReference type="OrthoDB" id="437at2759"/>
<evidence type="ECO:0000313" key="2">
    <source>
        <dbReference type="Proteomes" id="UP000700334"/>
    </source>
</evidence>
<dbReference type="AlphaFoldDB" id="A0A8J6DXS1"/>
<gene>
    <name evidence="1" type="ORF">J0S82_006790</name>
</gene>
<organism evidence="1 2">
    <name type="scientific">Galemys pyrenaicus</name>
    <name type="common">Iberian desman</name>
    <name type="synonym">Pyrenean desman</name>
    <dbReference type="NCBI Taxonomy" id="202257"/>
    <lineage>
        <taxon>Eukaryota</taxon>
        <taxon>Metazoa</taxon>
        <taxon>Chordata</taxon>
        <taxon>Craniata</taxon>
        <taxon>Vertebrata</taxon>
        <taxon>Euteleostomi</taxon>
        <taxon>Mammalia</taxon>
        <taxon>Eutheria</taxon>
        <taxon>Laurasiatheria</taxon>
        <taxon>Eulipotyphla</taxon>
        <taxon>Talpidae</taxon>
        <taxon>Galemys</taxon>
    </lineage>
</organism>
<comment type="caution">
    <text evidence="1">The sequence shown here is derived from an EMBL/GenBank/DDBJ whole genome shotgun (WGS) entry which is preliminary data.</text>
</comment>
<proteinExistence type="predicted"/>
<evidence type="ECO:0000313" key="1">
    <source>
        <dbReference type="EMBL" id="KAG8524379.1"/>
    </source>
</evidence>
<accession>A0A8J6DXS1</accession>
<dbReference type="Proteomes" id="UP000700334">
    <property type="component" value="Unassembled WGS sequence"/>
</dbReference>
<name>A0A8J6DXS1_GALPY</name>
<protein>
    <submittedName>
        <fullName evidence="1">ATP synthase subunit g, mitochondrial</fullName>
    </submittedName>
</protein>
<dbReference type="EMBL" id="JAGFMF010011389">
    <property type="protein sequence ID" value="KAG8524379.1"/>
    <property type="molecule type" value="Genomic_DNA"/>
</dbReference>